<evidence type="ECO:0000313" key="5">
    <source>
        <dbReference type="Proteomes" id="UP000722485"/>
    </source>
</evidence>
<dbReference type="OrthoDB" id="5052011at2759"/>
<dbReference type="InterPro" id="IPR003305">
    <property type="entry name" value="CenC_carb-bd"/>
</dbReference>
<feature type="signal peptide" evidence="2">
    <location>
        <begin position="1"/>
        <end position="20"/>
    </location>
</feature>
<feature type="domain" description="Apple" evidence="3">
    <location>
        <begin position="38"/>
        <end position="109"/>
    </location>
</feature>
<dbReference type="EMBL" id="JAANBB010000444">
    <property type="protein sequence ID" value="KAF7542456.1"/>
    <property type="molecule type" value="Genomic_DNA"/>
</dbReference>
<keyword evidence="1" id="KW-0378">Hydrolase</keyword>
<dbReference type="SUPFAM" id="SSF49785">
    <property type="entry name" value="Galactose-binding domain-like"/>
    <property type="match status" value="1"/>
</dbReference>
<evidence type="ECO:0000256" key="1">
    <source>
        <dbReference type="ARBA" id="ARBA00022801"/>
    </source>
</evidence>
<protein>
    <recommendedName>
        <fullName evidence="3">Apple domain-containing protein</fullName>
    </recommendedName>
</protein>
<dbReference type="InterPro" id="IPR008979">
    <property type="entry name" value="Galactose-bd-like_sf"/>
</dbReference>
<dbReference type="PROSITE" id="PS50948">
    <property type="entry name" value="PAN"/>
    <property type="match status" value="1"/>
</dbReference>
<evidence type="ECO:0000256" key="2">
    <source>
        <dbReference type="SAM" id="SignalP"/>
    </source>
</evidence>
<accession>A0A9P5LBI5</accession>
<dbReference type="GO" id="GO:0016798">
    <property type="term" value="F:hydrolase activity, acting on glycosyl bonds"/>
    <property type="evidence" value="ECO:0007669"/>
    <property type="project" value="InterPro"/>
</dbReference>
<dbReference type="Gene3D" id="2.60.120.260">
    <property type="entry name" value="Galactose-binding domain-like"/>
    <property type="match status" value="1"/>
</dbReference>
<name>A0A9P5LBI5_9HYPO</name>
<dbReference type="Pfam" id="PF02018">
    <property type="entry name" value="CBM_4_9"/>
    <property type="match status" value="1"/>
</dbReference>
<gene>
    <name evidence="4" type="ORF">G7Z17_g11556</name>
</gene>
<comment type="caution">
    <text evidence="4">The sequence shown here is derived from an EMBL/GenBank/DDBJ whole genome shotgun (WGS) entry which is preliminary data.</text>
</comment>
<organism evidence="4 5">
    <name type="scientific">Cylindrodendrum hubeiense</name>
    <dbReference type="NCBI Taxonomy" id="595255"/>
    <lineage>
        <taxon>Eukaryota</taxon>
        <taxon>Fungi</taxon>
        <taxon>Dikarya</taxon>
        <taxon>Ascomycota</taxon>
        <taxon>Pezizomycotina</taxon>
        <taxon>Sordariomycetes</taxon>
        <taxon>Hypocreomycetidae</taxon>
        <taxon>Hypocreales</taxon>
        <taxon>Nectriaceae</taxon>
        <taxon>Cylindrodendrum</taxon>
    </lineage>
</organism>
<dbReference type="InterPro" id="IPR003609">
    <property type="entry name" value="Pan_app"/>
</dbReference>
<dbReference type="AlphaFoldDB" id="A0A9P5LBI5"/>
<evidence type="ECO:0000313" key="4">
    <source>
        <dbReference type="EMBL" id="KAF7542456.1"/>
    </source>
</evidence>
<sequence>MSLFKVIATVAALGLAGVEAGGAPFCSELFPRPDAYTCNVEGFISKPAGILGEPVFKATAEGCADHCADTDKCTSFLFHEGTCQPYQGSFSTFGFTEHKTYSVWYEMECFRCSDAGVVIGVDFEEGSYGSWSVYGSTKDAFTIDTKAKGFDGSATALRIVEGTKDGTGRIQWEKEISLKTGVTYALGFAMKNNKRDQLPLSAELLTLTVANNHQNILHTSPEHAIELSDGWTEYHSTFKVPADLAGGAVFSIGLKSTGKLVEWYFDDIYIKNISE</sequence>
<keyword evidence="2" id="KW-0732">Signal</keyword>
<reference evidence="4" key="1">
    <citation type="submission" date="2020-03" db="EMBL/GenBank/DDBJ databases">
        <title>Draft Genome Sequence of Cylindrodendrum hubeiense.</title>
        <authorList>
            <person name="Buettner E."/>
            <person name="Kellner H."/>
        </authorList>
    </citation>
    <scope>NUCLEOTIDE SEQUENCE</scope>
    <source>
        <strain evidence="4">IHI 201604</strain>
    </source>
</reference>
<dbReference type="Proteomes" id="UP000722485">
    <property type="component" value="Unassembled WGS sequence"/>
</dbReference>
<proteinExistence type="predicted"/>
<feature type="chain" id="PRO_5040174520" description="Apple domain-containing protein" evidence="2">
    <location>
        <begin position="21"/>
        <end position="275"/>
    </location>
</feature>
<keyword evidence="5" id="KW-1185">Reference proteome</keyword>
<evidence type="ECO:0000259" key="3">
    <source>
        <dbReference type="PROSITE" id="PS50948"/>
    </source>
</evidence>